<accession>A0ABS4E4S5</accession>
<reference evidence="5 6" key="1">
    <citation type="submission" date="2021-03" db="EMBL/GenBank/DDBJ databases">
        <title>Genomic Encyclopedia of Type Strains, Phase IV (KMG-IV): sequencing the most valuable type-strain genomes for metagenomic binning, comparative biology and taxonomic classification.</title>
        <authorList>
            <person name="Goeker M."/>
        </authorList>
    </citation>
    <scope>NUCLEOTIDE SEQUENCE [LARGE SCALE GENOMIC DNA]</scope>
    <source>
        <strain evidence="5 6">DSM 21600</strain>
    </source>
</reference>
<evidence type="ECO:0000313" key="5">
    <source>
        <dbReference type="EMBL" id="MBP1852917.1"/>
    </source>
</evidence>
<dbReference type="CDD" id="cd06267">
    <property type="entry name" value="PBP1_LacI_sugar_binding-like"/>
    <property type="match status" value="1"/>
</dbReference>
<sequence>MKDESDSPGASAGTARSKVTLREIAELSGVSISTVSRALSGSPGLSETVRSRVQSAADRLNYIGSGGPGISVTVLSNIDMGLSGPPDFQVELFAGIERECRDLDLPLAYVMMGEGQLPQIAASTTDGDRRGIILLSFHDETLIGRLVGEGVPAVIVNGIDPGMRLDAVSAGNRSGGFAAARHLIDLGHHRILHLTHGARRPVRDRLHGARDAIEAAGLAFDGDLVIDLAVMRSDAAYAAVRDRLAAQGGKPDFTAIQCCNDASAFGAMTAVEDAGLSIPGDISIVGFDDIRMAAMTHPPLTTVQVPRQEIGGYGLRRLLERMRSPQATVTYTEFAGPLIVRRSTAPAKASRLG</sequence>
<dbReference type="Pfam" id="PF00356">
    <property type="entry name" value="LacI"/>
    <property type="match status" value="1"/>
</dbReference>
<evidence type="ECO:0000313" key="6">
    <source>
        <dbReference type="Proteomes" id="UP000759443"/>
    </source>
</evidence>
<dbReference type="EMBL" id="JAGGJU010000014">
    <property type="protein sequence ID" value="MBP1852917.1"/>
    <property type="molecule type" value="Genomic_DNA"/>
</dbReference>
<dbReference type="InterPro" id="IPR000843">
    <property type="entry name" value="HTH_LacI"/>
</dbReference>
<dbReference type="GO" id="GO:0003677">
    <property type="term" value="F:DNA binding"/>
    <property type="evidence" value="ECO:0007669"/>
    <property type="project" value="UniProtKB-KW"/>
</dbReference>
<evidence type="ECO:0000256" key="1">
    <source>
        <dbReference type="ARBA" id="ARBA00023015"/>
    </source>
</evidence>
<dbReference type="InterPro" id="IPR028082">
    <property type="entry name" value="Peripla_BP_I"/>
</dbReference>
<feature type="domain" description="HTH lacI-type" evidence="4">
    <location>
        <begin position="19"/>
        <end position="63"/>
    </location>
</feature>
<dbReference type="PANTHER" id="PTHR30146">
    <property type="entry name" value="LACI-RELATED TRANSCRIPTIONAL REPRESSOR"/>
    <property type="match status" value="1"/>
</dbReference>
<protein>
    <submittedName>
        <fullName evidence="5">DNA-binding LacI/PurR family transcriptional regulator</fullName>
    </submittedName>
</protein>
<evidence type="ECO:0000256" key="3">
    <source>
        <dbReference type="ARBA" id="ARBA00023163"/>
    </source>
</evidence>
<keyword evidence="1" id="KW-0805">Transcription regulation</keyword>
<dbReference type="PROSITE" id="PS50932">
    <property type="entry name" value="HTH_LACI_2"/>
    <property type="match status" value="1"/>
</dbReference>
<dbReference type="InterPro" id="IPR010982">
    <property type="entry name" value="Lambda_DNA-bd_dom_sf"/>
</dbReference>
<keyword evidence="3" id="KW-0804">Transcription</keyword>
<dbReference type="Pfam" id="PF13377">
    <property type="entry name" value="Peripla_BP_3"/>
    <property type="match status" value="1"/>
</dbReference>
<dbReference type="CDD" id="cd01392">
    <property type="entry name" value="HTH_LacI"/>
    <property type="match status" value="1"/>
</dbReference>
<gene>
    <name evidence="5" type="ORF">J2Z17_004376</name>
</gene>
<organism evidence="5 6">
    <name type="scientific">Rhizobium halophytocola</name>
    <dbReference type="NCBI Taxonomy" id="735519"/>
    <lineage>
        <taxon>Bacteria</taxon>
        <taxon>Pseudomonadati</taxon>
        <taxon>Pseudomonadota</taxon>
        <taxon>Alphaproteobacteria</taxon>
        <taxon>Hyphomicrobiales</taxon>
        <taxon>Rhizobiaceae</taxon>
        <taxon>Rhizobium/Agrobacterium group</taxon>
        <taxon>Rhizobium</taxon>
    </lineage>
</organism>
<dbReference type="Proteomes" id="UP000759443">
    <property type="component" value="Unassembled WGS sequence"/>
</dbReference>
<dbReference type="InterPro" id="IPR046335">
    <property type="entry name" value="LacI/GalR-like_sensor"/>
</dbReference>
<dbReference type="RefSeq" id="WP_209948188.1">
    <property type="nucleotide sequence ID" value="NZ_JAGGJU010000014.1"/>
</dbReference>
<comment type="caution">
    <text evidence="5">The sequence shown here is derived from an EMBL/GenBank/DDBJ whole genome shotgun (WGS) entry which is preliminary data.</text>
</comment>
<dbReference type="Gene3D" id="3.40.50.2300">
    <property type="match status" value="2"/>
</dbReference>
<dbReference type="SUPFAM" id="SSF53822">
    <property type="entry name" value="Periplasmic binding protein-like I"/>
    <property type="match status" value="1"/>
</dbReference>
<evidence type="ECO:0000259" key="4">
    <source>
        <dbReference type="PROSITE" id="PS50932"/>
    </source>
</evidence>
<dbReference type="SUPFAM" id="SSF47413">
    <property type="entry name" value="lambda repressor-like DNA-binding domains"/>
    <property type="match status" value="1"/>
</dbReference>
<dbReference type="PROSITE" id="PS00356">
    <property type="entry name" value="HTH_LACI_1"/>
    <property type="match status" value="1"/>
</dbReference>
<dbReference type="Gene3D" id="1.10.260.40">
    <property type="entry name" value="lambda repressor-like DNA-binding domains"/>
    <property type="match status" value="1"/>
</dbReference>
<keyword evidence="2 5" id="KW-0238">DNA-binding</keyword>
<dbReference type="SMART" id="SM00354">
    <property type="entry name" value="HTH_LACI"/>
    <property type="match status" value="1"/>
</dbReference>
<name>A0ABS4E4S5_9HYPH</name>
<proteinExistence type="predicted"/>
<evidence type="ECO:0000256" key="2">
    <source>
        <dbReference type="ARBA" id="ARBA00023125"/>
    </source>
</evidence>
<keyword evidence="6" id="KW-1185">Reference proteome</keyword>
<dbReference type="PANTHER" id="PTHR30146:SF153">
    <property type="entry name" value="LACTOSE OPERON REPRESSOR"/>
    <property type="match status" value="1"/>
</dbReference>